<evidence type="ECO:0008006" key="3">
    <source>
        <dbReference type="Google" id="ProtNLM"/>
    </source>
</evidence>
<dbReference type="EMBL" id="BAABJP010000048">
    <property type="protein sequence ID" value="GAA5171401.1"/>
    <property type="molecule type" value="Genomic_DNA"/>
</dbReference>
<accession>A0ABP9R450</accession>
<protein>
    <recommendedName>
        <fullName evidence="3">DinB family protein</fullName>
    </recommendedName>
</protein>
<reference evidence="2" key="1">
    <citation type="journal article" date="2019" name="Int. J. Syst. Evol. Microbiol.">
        <title>The Global Catalogue of Microorganisms (GCM) 10K type strain sequencing project: providing services to taxonomists for standard genome sequencing and annotation.</title>
        <authorList>
            <consortium name="The Broad Institute Genomics Platform"/>
            <consortium name="The Broad Institute Genome Sequencing Center for Infectious Disease"/>
            <person name="Wu L."/>
            <person name="Ma J."/>
        </authorList>
    </citation>
    <scope>NUCLEOTIDE SEQUENCE [LARGE SCALE GENOMIC DNA]</scope>
    <source>
        <strain evidence="2">JCM 18303</strain>
    </source>
</reference>
<evidence type="ECO:0000313" key="1">
    <source>
        <dbReference type="EMBL" id="GAA5171401.1"/>
    </source>
</evidence>
<evidence type="ECO:0000313" key="2">
    <source>
        <dbReference type="Proteomes" id="UP001428817"/>
    </source>
</evidence>
<sequence>MDTTALRAAYEKLLDAAASPDLGEAADGGWNADQVLAHLISVDASTAAVALGVVAGARPTFDNRITLDRWNLNRIIGEHSGRADLIDHVRRQATLLCDIADHLDEKTTDVLVPTLLLSNDQLLVDQPVPLRGLIDGLATGHVPDHTQQILNLRRSQS</sequence>
<gene>
    <name evidence="1" type="ORF">GCM10023321_69910</name>
</gene>
<comment type="caution">
    <text evidence="1">The sequence shown here is derived from an EMBL/GenBank/DDBJ whole genome shotgun (WGS) entry which is preliminary data.</text>
</comment>
<dbReference type="InterPro" id="IPR034660">
    <property type="entry name" value="DinB/YfiT-like"/>
</dbReference>
<name>A0ABP9R450_9PSEU</name>
<dbReference type="Proteomes" id="UP001428817">
    <property type="component" value="Unassembled WGS sequence"/>
</dbReference>
<organism evidence="1 2">
    <name type="scientific">Pseudonocardia eucalypti</name>
    <dbReference type="NCBI Taxonomy" id="648755"/>
    <lineage>
        <taxon>Bacteria</taxon>
        <taxon>Bacillati</taxon>
        <taxon>Actinomycetota</taxon>
        <taxon>Actinomycetes</taxon>
        <taxon>Pseudonocardiales</taxon>
        <taxon>Pseudonocardiaceae</taxon>
        <taxon>Pseudonocardia</taxon>
    </lineage>
</organism>
<dbReference type="Gene3D" id="1.20.120.450">
    <property type="entry name" value="dinb family like domain"/>
    <property type="match status" value="1"/>
</dbReference>
<keyword evidence="2" id="KW-1185">Reference proteome</keyword>
<dbReference type="RefSeq" id="WP_185063293.1">
    <property type="nucleotide sequence ID" value="NZ_BAABJP010000048.1"/>
</dbReference>
<proteinExistence type="predicted"/>